<proteinExistence type="inferred from homology"/>
<gene>
    <name evidence="5" type="ORF">QWY31_09105</name>
</gene>
<feature type="domain" description="Peptidase M14" evidence="4">
    <location>
        <begin position="39"/>
        <end position="175"/>
    </location>
</feature>
<evidence type="ECO:0000313" key="5">
    <source>
        <dbReference type="EMBL" id="MDN4165659.1"/>
    </source>
</evidence>
<dbReference type="InterPro" id="IPR000834">
    <property type="entry name" value="Peptidase_M14"/>
</dbReference>
<evidence type="ECO:0000256" key="1">
    <source>
        <dbReference type="ARBA" id="ARBA00001947"/>
    </source>
</evidence>
<feature type="chain" id="PRO_5046823643" evidence="3">
    <location>
        <begin position="21"/>
        <end position="576"/>
    </location>
</feature>
<dbReference type="PANTHER" id="PTHR11705">
    <property type="entry name" value="PROTEASE FAMILY M14 CARBOXYPEPTIDASE A,B"/>
    <property type="match status" value="1"/>
</dbReference>
<feature type="signal peptide" evidence="3">
    <location>
        <begin position="1"/>
        <end position="20"/>
    </location>
</feature>
<evidence type="ECO:0000256" key="3">
    <source>
        <dbReference type="SAM" id="SignalP"/>
    </source>
</evidence>
<accession>A0ABT8F5W0</accession>
<comment type="similarity">
    <text evidence="2">Belongs to the peptidase M14 family.</text>
</comment>
<dbReference type="RefSeq" id="WP_320004189.1">
    <property type="nucleotide sequence ID" value="NZ_JAUHJS010000004.1"/>
</dbReference>
<protein>
    <submittedName>
        <fullName evidence="5">M14 family metallopeptidase</fullName>
    </submittedName>
</protein>
<reference evidence="5" key="1">
    <citation type="submission" date="2023-06" db="EMBL/GenBank/DDBJ databases">
        <title>Cytophagales bacterium Strain LB-30, isolated from soil.</title>
        <authorList>
            <person name="Liu B."/>
        </authorList>
    </citation>
    <scope>NUCLEOTIDE SEQUENCE</scope>
    <source>
        <strain evidence="5">LB-30</strain>
    </source>
</reference>
<comment type="cofactor">
    <cofactor evidence="1">
        <name>Zn(2+)</name>
        <dbReference type="ChEBI" id="CHEBI:29105"/>
    </cofactor>
</comment>
<sequence>MKAFFLLIGTSLCLSLIAQGQVTMFEQSQGKKTPSYPEIIAWWTGLDQNHEEISMRPIGLSDSGEPLHLILLSTSKHFSPEQWEAEGKTVVFINNGIHPGEPDGIDASMLFVRNILQSKKLKEEYRNLVFAIIPVYNVGGAINRNSHSRANQNGPEAHGFRGNAQNYDLNRDFIKMDTRNAQSFVEIFQWLKPQLYLETHVSNGADYQYALTLLPTQENKLGGASGTWLREHMLPALFSEMEKKKEVMTPYVNVWGSTPDKGWTQFVDWPRYSTGYVALQHTIGFMTETHMLKPYEQRVNATLLFMQTLADFAQANGPKIKALQASDRAAYQKLDSVPINWTVDKSQSQTLNFKGYEGRYEPSKVTTGQRLYYDKEKPYTREVSFYNTYIASNYAVKPRYFLIPQGWHRVVERLKVNGVQMQALTQDSTVEVVETRISSFETYIRPFEGHYLHYNTQVSEKVKQKTFRKGDWLISLNQPAARYLMETLSPEAPDSFFNWNFFDTILQQKEGYSDYVFEDKAEELLKSNSELKRAFEEKKAGDAAFAADAEAQLDYIYRNSPHYEEAHMTLPIYQIR</sequence>
<dbReference type="Proteomes" id="UP001168552">
    <property type="component" value="Unassembled WGS sequence"/>
</dbReference>
<organism evidence="5 6">
    <name type="scientific">Shiella aurantiaca</name>
    <dbReference type="NCBI Taxonomy" id="3058365"/>
    <lineage>
        <taxon>Bacteria</taxon>
        <taxon>Pseudomonadati</taxon>
        <taxon>Bacteroidota</taxon>
        <taxon>Cytophagia</taxon>
        <taxon>Cytophagales</taxon>
        <taxon>Shiellaceae</taxon>
        <taxon>Shiella</taxon>
    </lineage>
</organism>
<comment type="caution">
    <text evidence="5">The sequence shown here is derived from an EMBL/GenBank/DDBJ whole genome shotgun (WGS) entry which is preliminary data.</text>
</comment>
<name>A0ABT8F5W0_9BACT</name>
<dbReference type="SUPFAM" id="SSF53187">
    <property type="entry name" value="Zn-dependent exopeptidases"/>
    <property type="match status" value="1"/>
</dbReference>
<dbReference type="CDD" id="cd06241">
    <property type="entry name" value="M14-like"/>
    <property type="match status" value="1"/>
</dbReference>
<evidence type="ECO:0000259" key="4">
    <source>
        <dbReference type="Pfam" id="PF00246"/>
    </source>
</evidence>
<dbReference type="EMBL" id="JAUHJS010000004">
    <property type="protein sequence ID" value="MDN4165659.1"/>
    <property type="molecule type" value="Genomic_DNA"/>
</dbReference>
<keyword evidence="3" id="KW-0732">Signal</keyword>
<dbReference type="PANTHER" id="PTHR11705:SF145">
    <property type="entry name" value="PEPTIDASE M14 CARBOXYPEPTIDASE A DOMAIN-CONTAINING PROTEIN"/>
    <property type="match status" value="1"/>
</dbReference>
<keyword evidence="6" id="KW-1185">Reference proteome</keyword>
<dbReference type="Gene3D" id="3.40.630.10">
    <property type="entry name" value="Zn peptidases"/>
    <property type="match status" value="1"/>
</dbReference>
<dbReference type="Pfam" id="PF00246">
    <property type="entry name" value="Peptidase_M14"/>
    <property type="match status" value="1"/>
</dbReference>
<evidence type="ECO:0000313" key="6">
    <source>
        <dbReference type="Proteomes" id="UP001168552"/>
    </source>
</evidence>
<evidence type="ECO:0000256" key="2">
    <source>
        <dbReference type="ARBA" id="ARBA00005988"/>
    </source>
</evidence>